<protein>
    <recommendedName>
        <fullName evidence="2">DUF4234 domain-containing protein</fullName>
    </recommendedName>
</protein>
<dbReference type="Proteomes" id="UP000250028">
    <property type="component" value="Unassembled WGS sequence"/>
</dbReference>
<dbReference type="EMBL" id="UESZ01000001">
    <property type="protein sequence ID" value="SSA34405.1"/>
    <property type="molecule type" value="Genomic_DNA"/>
</dbReference>
<feature type="transmembrane region" description="Helical" evidence="1">
    <location>
        <begin position="113"/>
        <end position="133"/>
    </location>
</feature>
<keyword evidence="1" id="KW-0812">Transmembrane</keyword>
<accession>A0A2Y8ZR92</accession>
<name>A0A2Y8ZR92_9MICO</name>
<dbReference type="InterPro" id="IPR025328">
    <property type="entry name" value="DUF4234"/>
</dbReference>
<evidence type="ECO:0000313" key="4">
    <source>
        <dbReference type="Proteomes" id="UP000250028"/>
    </source>
</evidence>
<keyword evidence="1" id="KW-1133">Transmembrane helix</keyword>
<dbReference type="Pfam" id="PF14018">
    <property type="entry name" value="DUF4234"/>
    <property type="match status" value="1"/>
</dbReference>
<feature type="transmembrane region" description="Helical" evidence="1">
    <location>
        <begin position="43"/>
        <end position="61"/>
    </location>
</feature>
<evidence type="ECO:0000256" key="1">
    <source>
        <dbReference type="SAM" id="Phobius"/>
    </source>
</evidence>
<dbReference type="RefSeq" id="WP_109684975.1">
    <property type="nucleotide sequence ID" value="NZ_QGDN01000001.1"/>
</dbReference>
<evidence type="ECO:0000259" key="2">
    <source>
        <dbReference type="Pfam" id="PF14018"/>
    </source>
</evidence>
<feature type="domain" description="DUF4234" evidence="2">
    <location>
        <begin position="37"/>
        <end position="137"/>
    </location>
</feature>
<evidence type="ECO:0000313" key="3">
    <source>
        <dbReference type="EMBL" id="SSA34405.1"/>
    </source>
</evidence>
<feature type="transmembrane region" description="Helical" evidence="1">
    <location>
        <begin position="73"/>
        <end position="93"/>
    </location>
</feature>
<gene>
    <name evidence="3" type="ORF">SAMN04489750_1723</name>
</gene>
<keyword evidence="1" id="KW-0472">Membrane</keyword>
<sequence>MTDYSGYSDYGPPPPQQPAPYGFSGPPGPPFVAGKVRSTGMCFLWMVVTLGFYSWYYWYCVHDELKTQRGGRGLGGGLALVLAIFFPIVLYFMTPDEVGNASLERGLGKLVSAIYGLWVFLPFIGNIIWFIQVNDALNRYWRSLGAVG</sequence>
<organism evidence="3 4">
    <name type="scientific">Branchiibius hedensis</name>
    <dbReference type="NCBI Taxonomy" id="672460"/>
    <lineage>
        <taxon>Bacteria</taxon>
        <taxon>Bacillati</taxon>
        <taxon>Actinomycetota</taxon>
        <taxon>Actinomycetes</taxon>
        <taxon>Micrococcales</taxon>
        <taxon>Dermacoccaceae</taxon>
        <taxon>Branchiibius</taxon>
    </lineage>
</organism>
<proteinExistence type="predicted"/>
<keyword evidence="4" id="KW-1185">Reference proteome</keyword>
<dbReference type="OrthoDB" id="4945834at2"/>
<dbReference type="AlphaFoldDB" id="A0A2Y8ZR92"/>
<reference evidence="4" key="1">
    <citation type="submission" date="2016-10" db="EMBL/GenBank/DDBJ databases">
        <authorList>
            <person name="Varghese N."/>
            <person name="Submissions S."/>
        </authorList>
    </citation>
    <scope>NUCLEOTIDE SEQUENCE [LARGE SCALE GENOMIC DNA]</scope>
    <source>
        <strain evidence="4">DSM 22951</strain>
    </source>
</reference>